<feature type="compositionally biased region" description="Low complexity" evidence="4">
    <location>
        <begin position="169"/>
        <end position="182"/>
    </location>
</feature>
<dbReference type="PANTHER" id="PTHR23148">
    <property type="entry name" value="SERINE/ARGININE REGULATED NUCLEAR MATRIX PROTEIN"/>
    <property type="match status" value="1"/>
</dbReference>
<dbReference type="GO" id="GO:0006397">
    <property type="term" value="P:mRNA processing"/>
    <property type="evidence" value="ECO:0007669"/>
    <property type="project" value="UniProtKB-KW"/>
</dbReference>
<feature type="compositionally biased region" description="Low complexity" evidence="4">
    <location>
        <begin position="323"/>
        <end position="333"/>
    </location>
</feature>
<gene>
    <name evidence="6" type="ORF">JBS370_LOCUS28199</name>
</gene>
<dbReference type="GO" id="GO:0008380">
    <property type="term" value="P:RNA splicing"/>
    <property type="evidence" value="ECO:0007669"/>
    <property type="project" value="UniProtKB-KW"/>
</dbReference>
<feature type="compositionally biased region" description="Low complexity" evidence="4">
    <location>
        <begin position="429"/>
        <end position="459"/>
    </location>
</feature>
<feature type="compositionally biased region" description="Basic residues" evidence="4">
    <location>
        <begin position="208"/>
        <end position="217"/>
    </location>
</feature>
<name>A0A819R871_9BILA</name>
<dbReference type="PANTHER" id="PTHR23148:SF0">
    <property type="entry name" value="SERINE_ARGININE REPETITIVE MATRIX PROTEIN 1"/>
    <property type="match status" value="1"/>
</dbReference>
<feature type="compositionally biased region" description="Basic residues" evidence="4">
    <location>
        <begin position="416"/>
        <end position="428"/>
    </location>
</feature>
<organism evidence="6 7">
    <name type="scientific">Rotaria sordida</name>
    <dbReference type="NCBI Taxonomy" id="392033"/>
    <lineage>
        <taxon>Eukaryota</taxon>
        <taxon>Metazoa</taxon>
        <taxon>Spiralia</taxon>
        <taxon>Gnathifera</taxon>
        <taxon>Rotifera</taxon>
        <taxon>Eurotatoria</taxon>
        <taxon>Bdelloidea</taxon>
        <taxon>Philodinida</taxon>
        <taxon>Philodinidae</taxon>
        <taxon>Rotaria</taxon>
    </lineage>
</organism>
<dbReference type="InterPro" id="IPR036483">
    <property type="entry name" value="PWI_dom_sf"/>
</dbReference>
<evidence type="ECO:0000256" key="2">
    <source>
        <dbReference type="ARBA" id="ARBA00023187"/>
    </source>
</evidence>
<feature type="compositionally biased region" description="Basic and acidic residues" evidence="4">
    <location>
        <begin position="183"/>
        <end position="207"/>
    </location>
</feature>
<keyword evidence="2" id="KW-0508">mRNA splicing</keyword>
<reference evidence="6" key="1">
    <citation type="submission" date="2021-02" db="EMBL/GenBank/DDBJ databases">
        <authorList>
            <person name="Nowell W R."/>
        </authorList>
    </citation>
    <scope>NUCLEOTIDE SEQUENCE</scope>
</reference>
<feature type="region of interest" description="Disordered" evidence="4">
    <location>
        <begin position="144"/>
        <end position="471"/>
    </location>
</feature>
<dbReference type="FunFam" id="1.20.1390.10:FF:000002">
    <property type="entry name" value="Serine/arginine repetitive matrix 1 isoform 2"/>
    <property type="match status" value="1"/>
</dbReference>
<keyword evidence="1" id="KW-0507">mRNA processing</keyword>
<dbReference type="PROSITE" id="PS51025">
    <property type="entry name" value="PWI"/>
    <property type="match status" value="1"/>
</dbReference>
<evidence type="ECO:0000256" key="4">
    <source>
        <dbReference type="SAM" id="MobiDB-lite"/>
    </source>
</evidence>
<dbReference type="Proteomes" id="UP000663836">
    <property type="component" value="Unassembled WGS sequence"/>
</dbReference>
<proteinExistence type="predicted"/>
<evidence type="ECO:0000259" key="5">
    <source>
        <dbReference type="PROSITE" id="PS51025"/>
    </source>
</evidence>
<feature type="compositionally biased region" description="Polar residues" evidence="4">
    <location>
        <begin position="294"/>
        <end position="311"/>
    </location>
</feature>
<feature type="compositionally biased region" description="Polar residues" evidence="4">
    <location>
        <begin position="359"/>
        <end position="375"/>
    </location>
</feature>
<dbReference type="Gene3D" id="1.20.1390.10">
    <property type="entry name" value="PWI domain"/>
    <property type="match status" value="1"/>
</dbReference>
<dbReference type="GO" id="GO:0005681">
    <property type="term" value="C:spliceosomal complex"/>
    <property type="evidence" value="ECO:0007669"/>
    <property type="project" value="TreeGrafter"/>
</dbReference>
<dbReference type="SUPFAM" id="SSF101233">
    <property type="entry name" value="PWI domain"/>
    <property type="match status" value="1"/>
</dbReference>
<evidence type="ECO:0000313" key="7">
    <source>
        <dbReference type="Proteomes" id="UP000663836"/>
    </source>
</evidence>
<dbReference type="InterPro" id="IPR002483">
    <property type="entry name" value="PWI_dom"/>
</dbReference>
<feature type="compositionally biased region" description="Basic and acidic residues" evidence="4">
    <location>
        <begin position="144"/>
        <end position="168"/>
    </location>
</feature>
<comment type="caution">
    <text evidence="6">The sequence shown here is derived from an EMBL/GenBank/DDBJ whole genome shotgun (WGS) entry which is preliminary data.</text>
</comment>
<feature type="compositionally biased region" description="Basic and acidic residues" evidence="4">
    <location>
        <begin position="219"/>
        <end position="232"/>
    </location>
</feature>
<dbReference type="EMBL" id="CAJOBD010005573">
    <property type="protein sequence ID" value="CAF4035457.1"/>
    <property type="molecule type" value="Genomic_DNA"/>
</dbReference>
<sequence length="483" mass="55853">MTDAGFFKGTSAEQDSRFANKQKKLLKQMKFPDNIDVKIDMLKVNLDTLKSWITKRLQELLGIEDDVVIEFVFNQLEDKNPDPKMMQINLTGFLGGSKARLFIGELWKLLASAQLSTDGIPAEFVEMKKRELIKRQEEDDRLREIRKREEDSHRQDIKPDIDKLDNKTNGRNSMVSSNNNNKSRNENDVTTEYKSRPYYDGDRDRRRSSPKNRRIRNSRSPDLRTRHNDKKPTRPISENSENEDNHHHRHHEKIKQNLKSSSNRYERHRSPSKSPIHNRSPIKSSRKNEKRQQRSLSPSPEPHNTSYQTTKNLEKIKSKPKTRSSSSSSNDSYSRQRHDKLSRKKTDDISSEIKRQKINENNNLTNDNQIKKQSISKTKRKSPAPSPPRSKQSIKTSSKSISTIEKSKSKVSPIKEKKKPKKQSKRTRSSSINSSSISRSISNSSFSSSTSSLSPISESGKNKKQKKSKFRNIFLILSTYNSS</sequence>
<dbReference type="GO" id="GO:0003723">
    <property type="term" value="F:RNA binding"/>
    <property type="evidence" value="ECO:0007669"/>
    <property type="project" value="TreeGrafter"/>
</dbReference>
<dbReference type="AlphaFoldDB" id="A0A819R871"/>
<dbReference type="SMART" id="SM00311">
    <property type="entry name" value="PWI"/>
    <property type="match status" value="1"/>
</dbReference>
<feature type="compositionally biased region" description="Basic and acidic residues" evidence="4">
    <location>
        <begin position="344"/>
        <end position="358"/>
    </location>
</feature>
<feature type="compositionally biased region" description="Polar residues" evidence="4">
    <location>
        <begin position="272"/>
        <end position="283"/>
    </location>
</feature>
<evidence type="ECO:0000256" key="3">
    <source>
        <dbReference type="ARBA" id="ARBA00067280"/>
    </source>
</evidence>
<protein>
    <recommendedName>
        <fullName evidence="3">Serine/arginine repetitive matrix protein 1</fullName>
    </recommendedName>
</protein>
<dbReference type="GO" id="GO:0048024">
    <property type="term" value="P:regulation of mRNA splicing, via spliceosome"/>
    <property type="evidence" value="ECO:0007669"/>
    <property type="project" value="TreeGrafter"/>
</dbReference>
<feature type="domain" description="PWI" evidence="5">
    <location>
        <begin position="28"/>
        <end position="127"/>
    </location>
</feature>
<evidence type="ECO:0000313" key="6">
    <source>
        <dbReference type="EMBL" id="CAF4035457.1"/>
    </source>
</evidence>
<accession>A0A819R871</accession>
<evidence type="ECO:0000256" key="1">
    <source>
        <dbReference type="ARBA" id="ARBA00022664"/>
    </source>
</evidence>
<dbReference type="Pfam" id="PF01480">
    <property type="entry name" value="PWI"/>
    <property type="match status" value="1"/>
</dbReference>
<feature type="compositionally biased region" description="Low complexity" evidence="4">
    <location>
        <begin position="389"/>
        <end position="404"/>
    </location>
</feature>
<dbReference type="InterPro" id="IPR052225">
    <property type="entry name" value="Ser/Arg_repetitive_matrix"/>
</dbReference>